<protein>
    <submittedName>
        <fullName evidence="3">GNAT family N-acetyltransferase</fullName>
    </submittedName>
</protein>
<reference evidence="3 4" key="1">
    <citation type="journal article" date="2013" name="Antonie Van Leeuwenhoek">
        <title>Dongia rigui sp. nov., isolated from freshwater of a large wetland in Korea.</title>
        <authorList>
            <person name="Baik K.S."/>
            <person name="Hwang Y.M."/>
            <person name="Choi J.S."/>
            <person name="Kwon J."/>
            <person name="Seong C.N."/>
        </authorList>
    </citation>
    <scope>NUCLEOTIDE SEQUENCE [LARGE SCALE GENOMIC DNA]</scope>
    <source>
        <strain evidence="3 4">04SU4-P</strain>
    </source>
</reference>
<dbReference type="EMBL" id="JAXCLX010000001">
    <property type="protein sequence ID" value="MDY0872547.1"/>
    <property type="molecule type" value="Genomic_DNA"/>
</dbReference>
<name>A0ABU5DYY9_9PROT</name>
<sequence>MRAPDKPSVGDFSLRLLLPSDAPQYRSFRLNNLKRYPTLFRADAAEEALKPLATSERRLKPTPLNRWQGAFDGGGILIGAVGFRREPGAKRQHIGQVIGLSVAPDWQGKGIATALMLDVIDYARRLDGMRQLQLTVTIPNPAAEQLYDRLGFQVFGLEEDALRIGGESHPKQHRQLLLDR</sequence>
<dbReference type="SUPFAM" id="SSF55729">
    <property type="entry name" value="Acyl-CoA N-acyltransferases (Nat)"/>
    <property type="match status" value="1"/>
</dbReference>
<dbReference type="Proteomes" id="UP001271769">
    <property type="component" value="Unassembled WGS sequence"/>
</dbReference>
<gene>
    <name evidence="3" type="ORF">SMD31_11455</name>
</gene>
<dbReference type="Gene3D" id="3.40.630.30">
    <property type="match status" value="1"/>
</dbReference>
<keyword evidence="1" id="KW-0808">Transferase</keyword>
<evidence type="ECO:0000313" key="4">
    <source>
        <dbReference type="Proteomes" id="UP001271769"/>
    </source>
</evidence>
<evidence type="ECO:0000313" key="3">
    <source>
        <dbReference type="EMBL" id="MDY0872547.1"/>
    </source>
</evidence>
<evidence type="ECO:0000259" key="2">
    <source>
        <dbReference type="PROSITE" id="PS51186"/>
    </source>
</evidence>
<feature type="domain" description="N-acetyltransferase" evidence="2">
    <location>
        <begin position="12"/>
        <end position="180"/>
    </location>
</feature>
<dbReference type="InterPro" id="IPR050769">
    <property type="entry name" value="NAT_camello-type"/>
</dbReference>
<keyword evidence="4" id="KW-1185">Reference proteome</keyword>
<dbReference type="PANTHER" id="PTHR13947">
    <property type="entry name" value="GNAT FAMILY N-ACETYLTRANSFERASE"/>
    <property type="match status" value="1"/>
</dbReference>
<dbReference type="PANTHER" id="PTHR13947:SF37">
    <property type="entry name" value="LD18367P"/>
    <property type="match status" value="1"/>
</dbReference>
<comment type="caution">
    <text evidence="3">The sequence shown here is derived from an EMBL/GenBank/DDBJ whole genome shotgun (WGS) entry which is preliminary data.</text>
</comment>
<dbReference type="PROSITE" id="PS51186">
    <property type="entry name" value="GNAT"/>
    <property type="match status" value="1"/>
</dbReference>
<dbReference type="RefSeq" id="WP_320500975.1">
    <property type="nucleotide sequence ID" value="NZ_JAXCLX010000001.1"/>
</dbReference>
<dbReference type="CDD" id="cd04301">
    <property type="entry name" value="NAT_SF"/>
    <property type="match status" value="1"/>
</dbReference>
<accession>A0ABU5DYY9</accession>
<dbReference type="Pfam" id="PF00583">
    <property type="entry name" value="Acetyltransf_1"/>
    <property type="match status" value="1"/>
</dbReference>
<evidence type="ECO:0000256" key="1">
    <source>
        <dbReference type="ARBA" id="ARBA00022679"/>
    </source>
</evidence>
<proteinExistence type="predicted"/>
<dbReference type="InterPro" id="IPR000182">
    <property type="entry name" value="GNAT_dom"/>
</dbReference>
<dbReference type="InterPro" id="IPR016181">
    <property type="entry name" value="Acyl_CoA_acyltransferase"/>
</dbReference>
<organism evidence="3 4">
    <name type="scientific">Dongia rigui</name>
    <dbReference type="NCBI Taxonomy" id="940149"/>
    <lineage>
        <taxon>Bacteria</taxon>
        <taxon>Pseudomonadati</taxon>
        <taxon>Pseudomonadota</taxon>
        <taxon>Alphaproteobacteria</taxon>
        <taxon>Rhodospirillales</taxon>
        <taxon>Dongiaceae</taxon>
        <taxon>Dongia</taxon>
    </lineage>
</organism>